<evidence type="ECO:0000256" key="1">
    <source>
        <dbReference type="ARBA" id="ARBA00004167"/>
    </source>
</evidence>
<protein>
    <recommendedName>
        <fullName evidence="3">Lectin-like protein BA14k</fullName>
    </recommendedName>
</protein>
<dbReference type="EMBL" id="JABFCZ010000007">
    <property type="protein sequence ID" value="MBD1546213.1"/>
    <property type="molecule type" value="Genomic_DNA"/>
</dbReference>
<keyword evidence="8" id="KW-0732">Signal</keyword>
<dbReference type="GO" id="GO:0016020">
    <property type="term" value="C:membrane"/>
    <property type="evidence" value="ECO:0007669"/>
    <property type="project" value="UniProtKB-SubCell"/>
</dbReference>
<sequence length="115" mass="12569">MFTKVAATTLAVAVIATSAMTVSVQTADAKNGRNGAFAAGAVIGLATGAIVGSQYQRRYYAPPPPAYYPAPAPVYYAHPEPWTPAWYRYCSSKYRSFNPNTGYFVTYSGYRKFCR</sequence>
<evidence type="ECO:0000256" key="7">
    <source>
        <dbReference type="SAM" id="Phobius"/>
    </source>
</evidence>
<evidence type="ECO:0000313" key="9">
    <source>
        <dbReference type="EMBL" id="MBD1546213.1"/>
    </source>
</evidence>
<evidence type="ECO:0000256" key="5">
    <source>
        <dbReference type="ARBA" id="ARBA00022734"/>
    </source>
</evidence>
<feature type="transmembrane region" description="Helical" evidence="7">
    <location>
        <begin position="36"/>
        <end position="55"/>
    </location>
</feature>
<name>A0A926NYS3_9HYPH</name>
<feature type="chain" id="PRO_5036735926" description="Lectin-like protein BA14k" evidence="8">
    <location>
        <begin position="22"/>
        <end position="115"/>
    </location>
</feature>
<feature type="signal peptide" evidence="8">
    <location>
        <begin position="1"/>
        <end position="21"/>
    </location>
</feature>
<evidence type="ECO:0000256" key="3">
    <source>
        <dbReference type="ARBA" id="ARBA00020552"/>
    </source>
</evidence>
<evidence type="ECO:0000256" key="4">
    <source>
        <dbReference type="ARBA" id="ARBA00022475"/>
    </source>
</evidence>
<keyword evidence="4" id="KW-1003">Cell membrane</keyword>
<comment type="caution">
    <text evidence="9">The sequence shown here is derived from an EMBL/GenBank/DDBJ whole genome shotgun (WGS) entry which is preliminary data.</text>
</comment>
<comment type="function">
    <text evidence="6">Has immunoglobulin-binding and hemagglutination properties, and can bind to mannose. Essential for virulence. May be involved in LPS biosynthesis or polysaccharide transport.</text>
</comment>
<dbReference type="GO" id="GO:0030246">
    <property type="term" value="F:carbohydrate binding"/>
    <property type="evidence" value="ECO:0007669"/>
    <property type="project" value="UniProtKB-KW"/>
</dbReference>
<evidence type="ECO:0000256" key="6">
    <source>
        <dbReference type="ARBA" id="ARBA00025321"/>
    </source>
</evidence>
<dbReference type="Proteomes" id="UP000598467">
    <property type="component" value="Unassembled WGS sequence"/>
</dbReference>
<evidence type="ECO:0000313" key="10">
    <source>
        <dbReference type="Proteomes" id="UP000598467"/>
    </source>
</evidence>
<dbReference type="AlphaFoldDB" id="A0A926NYS3"/>
<accession>A0A926NYS3</accession>
<proteinExistence type="inferred from homology"/>
<comment type="similarity">
    <text evidence="2">Belongs to the BA14k family.</text>
</comment>
<dbReference type="InterPro" id="IPR012413">
    <property type="entry name" value="BA14K"/>
</dbReference>
<organism evidence="9 10">
    <name type="scientific">Roseibium aggregatum</name>
    <dbReference type="NCBI Taxonomy" id="187304"/>
    <lineage>
        <taxon>Bacteria</taxon>
        <taxon>Pseudomonadati</taxon>
        <taxon>Pseudomonadota</taxon>
        <taxon>Alphaproteobacteria</taxon>
        <taxon>Hyphomicrobiales</taxon>
        <taxon>Stappiaceae</taxon>
        <taxon>Roseibium</taxon>
    </lineage>
</organism>
<gene>
    <name evidence="9" type="ORF">HK439_08065</name>
</gene>
<evidence type="ECO:0000256" key="8">
    <source>
        <dbReference type="SAM" id="SignalP"/>
    </source>
</evidence>
<keyword evidence="5" id="KW-0430">Lectin</keyword>
<evidence type="ECO:0000256" key="2">
    <source>
        <dbReference type="ARBA" id="ARBA00010270"/>
    </source>
</evidence>
<keyword evidence="7" id="KW-0812">Transmembrane</keyword>
<reference evidence="9" key="1">
    <citation type="submission" date="2020-05" db="EMBL/GenBank/DDBJ databases">
        <title>Identification of trans-AT polyketide cluster in two marine bacteria, producers of a novel glutaramide-containing polyketide sesbanimide D and analogs.</title>
        <authorList>
            <person name="Kacar D."/>
            <person name="Rodriguez P."/>
            <person name="Canedo L."/>
            <person name="Gonzalez E."/>
            <person name="Galan B."/>
            <person name="De La Calle F."/>
            <person name="Garcia J.L."/>
        </authorList>
    </citation>
    <scope>NUCLEOTIDE SEQUENCE</scope>
    <source>
        <strain evidence="9">PHM038</strain>
    </source>
</reference>
<keyword evidence="7" id="KW-0472">Membrane</keyword>
<keyword evidence="7" id="KW-1133">Transmembrane helix</keyword>
<dbReference type="Pfam" id="PF07886">
    <property type="entry name" value="BA14K"/>
    <property type="match status" value="1"/>
</dbReference>
<comment type="subcellular location">
    <subcellularLocation>
        <location evidence="1">Membrane</location>
        <topology evidence="1">Single-pass membrane protein</topology>
    </subcellularLocation>
</comment>